<dbReference type="SMART" id="SM00557">
    <property type="entry name" value="IG_FLMN"/>
    <property type="match status" value="4"/>
</dbReference>
<feature type="compositionally biased region" description="Acidic residues" evidence="8">
    <location>
        <begin position="270"/>
        <end position="279"/>
    </location>
</feature>
<feature type="transmembrane region" description="Helical" evidence="9">
    <location>
        <begin position="493"/>
        <end position="513"/>
    </location>
</feature>
<evidence type="ECO:0000256" key="3">
    <source>
        <dbReference type="ARBA" id="ARBA00022692"/>
    </source>
</evidence>
<dbReference type="SUPFAM" id="SSF47576">
    <property type="entry name" value="Calponin-homology domain, CH-domain"/>
    <property type="match status" value="1"/>
</dbReference>
<comment type="subcellular location">
    <subcellularLocation>
        <location evidence="1">Membrane</location>
        <topology evidence="1">Multi-pass membrane protein</topology>
    </subcellularLocation>
</comment>
<evidence type="ECO:0000259" key="10">
    <source>
        <dbReference type="PROSITE" id="PS50018"/>
    </source>
</evidence>
<evidence type="ECO:0000256" key="4">
    <source>
        <dbReference type="ARBA" id="ARBA00022989"/>
    </source>
</evidence>
<dbReference type="CDD" id="cd21206">
    <property type="entry name" value="CH_IQGAP"/>
    <property type="match status" value="1"/>
</dbReference>
<dbReference type="InterPro" id="IPR001936">
    <property type="entry name" value="RasGAP_dom"/>
</dbReference>
<dbReference type="SUPFAM" id="SSF48350">
    <property type="entry name" value="GTPase activation domain, GAP"/>
    <property type="match status" value="1"/>
</dbReference>
<dbReference type="GO" id="GO:1903479">
    <property type="term" value="P:mitotic actomyosin contractile ring assembly actin filament organization"/>
    <property type="evidence" value="ECO:0007669"/>
    <property type="project" value="TreeGrafter"/>
</dbReference>
<proteinExistence type="predicted"/>
<keyword evidence="4 9" id="KW-1133">Transmembrane helix</keyword>
<feature type="coiled-coil region" evidence="7">
    <location>
        <begin position="2260"/>
        <end position="2287"/>
    </location>
</feature>
<dbReference type="VEuPathDB" id="AmoebaDB:NF0122670"/>
<dbReference type="InterPro" id="IPR001715">
    <property type="entry name" value="CH_dom"/>
</dbReference>
<dbReference type="VEuPathDB" id="AmoebaDB:FDP41_007325"/>
<dbReference type="InterPro" id="IPR000593">
    <property type="entry name" value="RasGAP_C"/>
</dbReference>
<reference evidence="12 13" key="1">
    <citation type="journal article" date="2019" name="Sci. Rep.">
        <title>Nanopore sequencing improves the draft genome of the human pathogenic amoeba Naegleria fowleri.</title>
        <authorList>
            <person name="Liechti N."/>
            <person name="Schurch N."/>
            <person name="Bruggmann R."/>
            <person name="Wittwer M."/>
        </authorList>
    </citation>
    <scope>NUCLEOTIDE SEQUENCE [LARGE SCALE GENOMIC DNA]</scope>
    <source>
        <strain evidence="12 13">ATCC 30894</strain>
    </source>
</reference>
<dbReference type="PROSITE" id="PS50021">
    <property type="entry name" value="CH"/>
    <property type="match status" value="1"/>
</dbReference>
<evidence type="ECO:0000256" key="5">
    <source>
        <dbReference type="ARBA" id="ARBA00023136"/>
    </source>
</evidence>
<evidence type="ECO:0000259" key="11">
    <source>
        <dbReference type="PROSITE" id="PS50021"/>
    </source>
</evidence>
<dbReference type="SMART" id="SM00033">
    <property type="entry name" value="CH"/>
    <property type="match status" value="1"/>
</dbReference>
<sequence length="2415" mass="273537">MSNNNSDDENGSPEAAILSSSPPRNTIELKSMRNSTATTNSLQQQPEQQPPKASPTQQQLFIGHQHHHGQRQRSLSSSLHHQHHHHHHHHAPIRSHANIHSRPNVHSSSGGGGSRSLSRSSSPTNGLVGTKKESSVSNSSSSSSPAMNNDSPRIIQSLYLHQLHHNDVGASIIIGNHIVTPSAPNVGGAEEEEETIMMEDVERQHQAGIREEDSRIHQNSSRTHHYHHGARQTHRHSSRHHHYSHKHRKHYLHPRHYSKKGGVKNGHASEEEEEQDETGDYTTDSQDNISEVSSLALSVMSNTDYAESRNFRFIDDGSNGLENDKRQHFGSVVSFLFAAIGSSDFGNSLTLLEFSLGTMARRSSILSVSKWNRRACGVGLAMSIFGSLLILSYYNVILSWVCVYFVNLFQESLPWIGAAEEFFNSKVLLKSAGPTTLFSNYSSNFFNGVSSIKFVVYITVPLPICLLFIYLMRTLLFEVGSSTGLYYFFKPDFNVLLKTEIWLAAAGQVFFSIGVGNGTNLTLSSYLSRKSNIIMASIVVVVANCLIAFISGFTIFSILGVMAHEKFGANVGIDSAFACVETVVSAVMDHFSMKWNLKINRWKYVRKVYMENFHGADAAVEQSQKEQQNMGSDIISQSPTEQITEFPTFDTADNHDLLHEENVPEMPFSYKLLTNRNVVVFLVCLLGFILGIPFTLSNGYYLIRIVDHYVSNYCLVMMGIAECIVVGYFAYGSKYFENKASALEEPTVISKLQEIISSTNETHDISEKWEKELNRMIDPNDEEAIVSQVLENHSSWRAKIISKCKVMLSHFVVFFKYLIQFPSFLKAFNKFRQSPAEYWKCFFFFSIERFKNHIVAKKKKIIEKYPQEEPTEEESGCLSDNSIVYRLNERSTNNTTQQPQHVRHQDGSLHCGEEGLRLLVRQEEAKRWIEELVQENLPPGTANFGENLRDGIFLAKLGKIFAPSAIKKINTPKSGSVLEFMAVDNITQFFEACKKVNFPDHYVFEVTDLWELKNIYKVVHCLHTLSLHLYRNGLAIRMQNLQKANLKFSREEIEKTQKLIEDIADNAMAFPVDIEEVGDEGTDSSMDDVLEDLADPSMCDAEEMVSHELLLALKLRLPLQLVIQMVNVNLESSSAESGNSDAAAASHERVVIQAQVKNNNDGTYSVTYTPEKAGQYRMELVLWDEETQEEVDQLSKVSPQNVTVLSNPKSDPSKSVLDGAGIGTAVAGVKTEFTLTSFDKYGNLGRGGEKFTAKLTSGSEEVECDVEDLGQGKYRFSYVCPKSGDYSLNVKLEDVDVATKTVVVKDAGISDPSRTEFSDIDSVLDKKAGEVSKFTILAKDKHGNDRSSGGEKFQVFLLDPQTNQVHLQADVRDSNDGKYHVEYTANTSGKYLLQVKLGDEQVTSKNVSIHDSGVTDPYQTTFRAAENYKHFPAGCPLQLHVEARDRFGNKRETGGDTFILQFTSKATMETISGDLIKFNDNQNGEYTFDYTIEQSGEYGMEVLLKENVDSRSEGGNDSTSLLKAFLRKYKYTNIPGFPSTVFVDDSGRTDPQRTQFAGDGVSNAVQGKESEFVIKTRDNFNNIRQTGGDKVEVTVSNEARKIDIAASVKDNQDGTYTVVYTPKASGKTKLIVKINDVLVDNDILRGGVFVSPPNIEDTSMLDTILDHDLLSALLNAFKVENDSDSLIEKIQKLREELIKQIRENTRIEENVRDKDRKIALLAENRYDAETILNQKGGIVGFFQRRKQRAAEENANVDSKDKFNIKDYVDYYSSLFYLLQTNPKYLAKCLFLVPARDMDQFMQTVTLTLYGYAFSPREEYLILNLFNETLALEIQNSSIDNFLNNNPVLIKLVVNYCHERIQGKQFLQKVLYDKILEPIIEEKDLNLNLNAVTILKERISQQEVETGVKSDINIKDMTYEKAMQDEYVSKLVQQRTKKMIDICQSVLDTLNDNIAELPYGLRYVCRQLKTMLTKKNPEAPEEDVNRVVSYLLFFRFLNGPFCGCDAYNLTKKKISASMRNNLAWISKVLMRVSTFKEFDKTFDIHFCVMNDWIQQAIPSFVDKFLKPAITIPEPEEQLGVHQYIELTQKKSPTITITLNEIAQTHSLLVKFMNRITPDEKDPLREVLEKMKDKVPEQVEASKNEEISLPLQVRTNIENLDLEMKPEQIYELTKECFRTLLRIITPQQLGDNVAETIEKADKYADELMNAKSSDGAQLKRKVEDLRKHLPKLVESEVLSKENGYRKLLTDITKEIQNRGEVRKKQVRELERLSDSLKSLKEHQTFLKEKDKSLDDYVQQTLRNYFEGKNKRKQKSGKKQVYKFSYEQLYEKYKVIAEMTEGGVLKKKIKFHISMDEANPGFFTVEAKLAGAELKTINLRLDELLDKRGKGEQLLKLDGVSLNVNMTIHMMNKLFASK</sequence>
<dbReference type="InterPro" id="IPR008936">
    <property type="entry name" value="Rho_GTPase_activation_prot"/>
</dbReference>
<dbReference type="InterPro" id="IPR017868">
    <property type="entry name" value="Filamin/ABP280_repeat-like"/>
</dbReference>
<dbReference type="SUPFAM" id="SSF81296">
    <property type="entry name" value="E set domains"/>
    <property type="match status" value="4"/>
</dbReference>
<feature type="compositionally biased region" description="Low complexity" evidence="8">
    <location>
        <begin position="135"/>
        <end position="144"/>
    </location>
</feature>
<feature type="transmembrane region" description="Helical" evidence="9">
    <location>
        <begin position="375"/>
        <end position="406"/>
    </location>
</feature>
<dbReference type="SMART" id="SM00323">
    <property type="entry name" value="RasGAP"/>
    <property type="match status" value="1"/>
</dbReference>
<feature type="compositionally biased region" description="Basic residues" evidence="8">
    <location>
        <begin position="80"/>
        <end position="99"/>
    </location>
</feature>
<keyword evidence="13" id="KW-1185">Reference proteome</keyword>
<dbReference type="Pfam" id="PF00209">
    <property type="entry name" value="SNF"/>
    <property type="match status" value="3"/>
</dbReference>
<evidence type="ECO:0000256" key="2">
    <source>
        <dbReference type="ARBA" id="ARBA00022448"/>
    </source>
</evidence>
<keyword evidence="3 9" id="KW-0812">Transmembrane</keyword>
<feature type="repeat" description="Filamin" evidence="6">
    <location>
        <begin position="1096"/>
        <end position="1204"/>
    </location>
</feature>
<dbReference type="Gene3D" id="1.10.506.10">
    <property type="entry name" value="GTPase Activation - p120gap, domain 1"/>
    <property type="match status" value="1"/>
</dbReference>
<keyword evidence="5 9" id="KW-0472">Membrane</keyword>
<gene>
    <name evidence="12" type="ORF">FDP41_007325</name>
</gene>
<dbReference type="InterPro" id="IPR001298">
    <property type="entry name" value="Filamin/ABP280_rpt"/>
</dbReference>
<dbReference type="EMBL" id="VFQX01000003">
    <property type="protein sequence ID" value="KAF0984148.1"/>
    <property type="molecule type" value="Genomic_DNA"/>
</dbReference>
<dbReference type="GO" id="GO:0005096">
    <property type="term" value="F:GTPase activator activity"/>
    <property type="evidence" value="ECO:0007669"/>
    <property type="project" value="TreeGrafter"/>
</dbReference>
<dbReference type="Proteomes" id="UP000444721">
    <property type="component" value="Unassembled WGS sequence"/>
</dbReference>
<dbReference type="SUPFAM" id="SSF143885">
    <property type="entry name" value="RGC domain-like"/>
    <property type="match status" value="1"/>
</dbReference>
<feature type="compositionally biased region" description="Basic residues" evidence="8">
    <location>
        <begin position="222"/>
        <end position="262"/>
    </location>
</feature>
<dbReference type="GO" id="GO:0051015">
    <property type="term" value="F:actin filament binding"/>
    <property type="evidence" value="ECO:0007669"/>
    <property type="project" value="TreeGrafter"/>
</dbReference>
<dbReference type="PROSITE" id="PS50194">
    <property type="entry name" value="FILAMIN_REPEAT"/>
    <property type="match status" value="4"/>
</dbReference>
<dbReference type="VEuPathDB" id="AmoebaDB:NfTy_002330"/>
<name>A0A6A5CFM2_NAEFO</name>
<dbReference type="InterPro" id="IPR014756">
    <property type="entry name" value="Ig_E-set"/>
</dbReference>
<evidence type="ECO:0000256" key="9">
    <source>
        <dbReference type="SAM" id="Phobius"/>
    </source>
</evidence>
<protein>
    <recommendedName>
        <fullName evidence="14">Calponin-homology (CH) domain-containing protein</fullName>
    </recommendedName>
</protein>
<dbReference type="GO" id="GO:0005516">
    <property type="term" value="F:calmodulin binding"/>
    <property type="evidence" value="ECO:0007669"/>
    <property type="project" value="TreeGrafter"/>
</dbReference>
<evidence type="ECO:0000313" key="12">
    <source>
        <dbReference type="EMBL" id="KAF0984148.1"/>
    </source>
</evidence>
<dbReference type="SUPFAM" id="SSF161070">
    <property type="entry name" value="SNF-like"/>
    <property type="match status" value="2"/>
</dbReference>
<keyword evidence="2" id="KW-0813">Transport</keyword>
<feature type="coiled-coil region" evidence="7">
    <location>
        <begin position="1676"/>
        <end position="1710"/>
    </location>
</feature>
<feature type="region of interest" description="Disordered" evidence="8">
    <location>
        <begin position="1"/>
        <end position="149"/>
    </location>
</feature>
<feature type="repeat" description="Filamin" evidence="6">
    <location>
        <begin position="1546"/>
        <end position="1648"/>
    </location>
</feature>
<dbReference type="OrthoDB" id="10249971at2759"/>
<dbReference type="Pfam" id="PF00307">
    <property type="entry name" value="CH"/>
    <property type="match status" value="1"/>
</dbReference>
<feature type="domain" description="Ras-GAP" evidence="10">
    <location>
        <begin position="1803"/>
        <end position="2033"/>
    </location>
</feature>
<evidence type="ECO:0000313" key="13">
    <source>
        <dbReference type="Proteomes" id="UP000444721"/>
    </source>
</evidence>
<dbReference type="Pfam" id="PF03836">
    <property type="entry name" value="RasGAP_C"/>
    <property type="match status" value="1"/>
</dbReference>
<evidence type="ECO:0000256" key="7">
    <source>
        <dbReference type="SAM" id="Coils"/>
    </source>
</evidence>
<dbReference type="InterPro" id="IPR000175">
    <property type="entry name" value="Na/ntran_symport"/>
</dbReference>
<dbReference type="Gene3D" id="2.60.40.10">
    <property type="entry name" value="Immunoglobulins"/>
    <property type="match status" value="5"/>
</dbReference>
<dbReference type="Pfam" id="PF00630">
    <property type="entry name" value="Filamin"/>
    <property type="match status" value="4"/>
</dbReference>
<evidence type="ECO:0008006" key="14">
    <source>
        <dbReference type="Google" id="ProtNLM"/>
    </source>
</evidence>
<dbReference type="RefSeq" id="XP_044568861.1">
    <property type="nucleotide sequence ID" value="XM_044711058.1"/>
</dbReference>
<dbReference type="GO" id="GO:0005938">
    <property type="term" value="C:cell cortex"/>
    <property type="evidence" value="ECO:0007669"/>
    <property type="project" value="TreeGrafter"/>
</dbReference>
<evidence type="ECO:0000256" key="8">
    <source>
        <dbReference type="SAM" id="MobiDB-lite"/>
    </source>
</evidence>
<evidence type="ECO:0000256" key="6">
    <source>
        <dbReference type="PROSITE-ProRule" id="PRU00087"/>
    </source>
</evidence>
<comment type="caution">
    <text evidence="12">The sequence shown here is derived from an EMBL/GenBank/DDBJ whole genome shotgun (WGS) entry which is preliminary data.</text>
</comment>
<dbReference type="InterPro" id="IPR036872">
    <property type="entry name" value="CH_dom_sf"/>
</dbReference>
<dbReference type="VEuPathDB" id="AmoebaDB:NfTy_002340"/>
<dbReference type="VEuPathDB" id="AmoebaDB:NF0122680"/>
<dbReference type="Pfam" id="PF00616">
    <property type="entry name" value="RasGAP"/>
    <property type="match status" value="1"/>
</dbReference>
<feature type="region of interest" description="Disordered" evidence="8">
    <location>
        <begin position="215"/>
        <end position="286"/>
    </location>
</feature>
<feature type="transmembrane region" description="Helical" evidence="9">
    <location>
        <begin position="709"/>
        <end position="731"/>
    </location>
</feature>
<dbReference type="PROSITE" id="PS50267">
    <property type="entry name" value="NA_NEUROTRAN_SYMP_3"/>
    <property type="match status" value="1"/>
</dbReference>
<feature type="transmembrane region" description="Helical" evidence="9">
    <location>
        <begin position="678"/>
        <end position="703"/>
    </location>
</feature>
<dbReference type="PANTHER" id="PTHR14149">
    <property type="entry name" value="RAS GTPASE-ACTIVATING PROTEIN WITH IQ MOTIF"/>
    <property type="match status" value="1"/>
</dbReference>
<dbReference type="GO" id="GO:0016020">
    <property type="term" value="C:membrane"/>
    <property type="evidence" value="ECO:0007669"/>
    <property type="project" value="UniProtKB-SubCell"/>
</dbReference>
<dbReference type="Gene3D" id="1.10.418.10">
    <property type="entry name" value="Calponin-like domain"/>
    <property type="match status" value="1"/>
</dbReference>
<evidence type="ECO:0000256" key="1">
    <source>
        <dbReference type="ARBA" id="ARBA00004141"/>
    </source>
</evidence>
<dbReference type="PANTHER" id="PTHR14149:SF14">
    <property type="entry name" value="CALPONIN-HOMOLOGY (CH) DOMAIN-CONTAINING PROTEIN"/>
    <property type="match status" value="1"/>
</dbReference>
<accession>A0A6A5CFM2</accession>
<dbReference type="InterPro" id="IPR013783">
    <property type="entry name" value="Ig-like_fold"/>
</dbReference>
<feature type="repeat" description="Filamin" evidence="6">
    <location>
        <begin position="1307"/>
        <end position="1411"/>
    </location>
</feature>
<feature type="compositionally biased region" description="Acidic residues" evidence="8">
    <location>
        <begin position="1"/>
        <end position="11"/>
    </location>
</feature>
<dbReference type="PROSITE" id="PS50018">
    <property type="entry name" value="RAS_GTPASE_ACTIV_2"/>
    <property type="match status" value="1"/>
</dbReference>
<dbReference type="InterPro" id="IPR037272">
    <property type="entry name" value="SNS_sf"/>
</dbReference>
<feature type="transmembrane region" description="Helical" evidence="9">
    <location>
        <begin position="533"/>
        <end position="559"/>
    </location>
</feature>
<dbReference type="GeneID" id="68114543"/>
<feature type="repeat" description="Filamin" evidence="6">
    <location>
        <begin position="1207"/>
        <end position="1306"/>
    </location>
</feature>
<keyword evidence="7" id="KW-0175">Coiled coil</keyword>
<feature type="transmembrane region" description="Helical" evidence="9">
    <location>
        <begin position="454"/>
        <end position="472"/>
    </location>
</feature>
<feature type="compositionally biased region" description="Polar residues" evidence="8">
    <location>
        <begin position="32"/>
        <end position="47"/>
    </location>
</feature>
<feature type="domain" description="Calponin-homology (CH)" evidence="11">
    <location>
        <begin position="919"/>
        <end position="1030"/>
    </location>
</feature>
<organism evidence="12 13">
    <name type="scientific">Naegleria fowleri</name>
    <name type="common">Brain eating amoeba</name>
    <dbReference type="NCBI Taxonomy" id="5763"/>
    <lineage>
        <taxon>Eukaryota</taxon>
        <taxon>Discoba</taxon>
        <taxon>Heterolobosea</taxon>
        <taxon>Tetramitia</taxon>
        <taxon>Eutetramitia</taxon>
        <taxon>Vahlkampfiidae</taxon>
        <taxon>Naegleria</taxon>
    </lineage>
</organism>